<evidence type="ECO:0000313" key="3">
    <source>
        <dbReference type="Proteomes" id="UP001214043"/>
    </source>
</evidence>
<reference evidence="2" key="1">
    <citation type="submission" date="2023-02" db="EMBL/GenBank/DDBJ databases">
        <title>Genome sequence of Hyphococcus flavus.</title>
        <authorList>
            <person name="Rong J.-C."/>
            <person name="Zhao Q."/>
            <person name="Yi M."/>
            <person name="Wu J.-Y."/>
        </authorList>
    </citation>
    <scope>NUCLEOTIDE SEQUENCE</scope>
    <source>
        <strain evidence="2">MCCC 1K03223</strain>
    </source>
</reference>
<keyword evidence="1" id="KW-0732">Signal</keyword>
<sequence>MFRLILLSVIFSVFACSVSSEQREYEERVELLKSLASIAPTAFDDGYIIEFHPNTYKDNMPILLNHFIGDNVHVSEITKDEIETKVADLKKAEKFIAEKSDKLEFSSNEEQLKALSPPITQALEYVSRFLPVSGLDEFPTRFAAIAYFNSHTAVSDIVTEDLINWARYFCHWENQSLRSGTPLENLAAYQSQPGLYPNFVENLRDYVEKNMTQYARQNTGKIRLRVPLGNYENGGFELPTLKDGLARLSQGVDAGQHETGEYLLRPDRILTRSSSWAGKDYCSATSIEYHDILNLPKARLNEKHSVIYNIAGPESWVGRISRLQMSENAARQLIQSGRQYIYIDIFLKNISPAGREPLIISRKQYGRSEYYHYAVLDAEIIAVGYYDSNRGRIRTGGGLANYGGGTREVDKLGDVVQFVQP</sequence>
<dbReference type="KEGG" id="hfl:PUV54_12455"/>
<dbReference type="Proteomes" id="UP001214043">
    <property type="component" value="Chromosome"/>
</dbReference>
<dbReference type="PROSITE" id="PS51257">
    <property type="entry name" value="PROKAR_LIPOPROTEIN"/>
    <property type="match status" value="1"/>
</dbReference>
<protein>
    <submittedName>
        <fullName evidence="2">Uncharacterized protein</fullName>
    </submittedName>
</protein>
<proteinExistence type="predicted"/>
<accession>A0AAF0CEV7</accession>
<evidence type="ECO:0000313" key="2">
    <source>
        <dbReference type="EMBL" id="WDI30764.1"/>
    </source>
</evidence>
<evidence type="ECO:0000256" key="1">
    <source>
        <dbReference type="SAM" id="SignalP"/>
    </source>
</evidence>
<name>A0AAF0CEV7_9PROT</name>
<dbReference type="AlphaFoldDB" id="A0AAF0CEV7"/>
<organism evidence="2 3">
    <name type="scientific">Hyphococcus flavus</name>
    <dbReference type="NCBI Taxonomy" id="1866326"/>
    <lineage>
        <taxon>Bacteria</taxon>
        <taxon>Pseudomonadati</taxon>
        <taxon>Pseudomonadota</taxon>
        <taxon>Alphaproteobacteria</taxon>
        <taxon>Parvularculales</taxon>
        <taxon>Parvularculaceae</taxon>
        <taxon>Hyphococcus</taxon>
    </lineage>
</organism>
<gene>
    <name evidence="2" type="ORF">PUV54_12455</name>
</gene>
<feature type="chain" id="PRO_5041899002" evidence="1">
    <location>
        <begin position="16"/>
        <end position="421"/>
    </location>
</feature>
<feature type="signal peptide" evidence="1">
    <location>
        <begin position="1"/>
        <end position="15"/>
    </location>
</feature>
<keyword evidence="3" id="KW-1185">Reference proteome</keyword>
<dbReference type="RefSeq" id="WP_274492583.1">
    <property type="nucleotide sequence ID" value="NZ_CP118166.1"/>
</dbReference>
<dbReference type="EMBL" id="CP118166">
    <property type="protein sequence ID" value="WDI30764.1"/>
    <property type="molecule type" value="Genomic_DNA"/>
</dbReference>